<reference evidence="2" key="5">
    <citation type="journal article" date="2021" name="G3 (Bethesda)">
        <title>Aegilops tauschii genome assembly Aet v5.0 features greater sequence contiguity and improved annotation.</title>
        <authorList>
            <person name="Wang L."/>
            <person name="Zhu T."/>
            <person name="Rodriguez J.C."/>
            <person name="Deal K.R."/>
            <person name="Dubcovsky J."/>
            <person name="McGuire P.E."/>
            <person name="Lux T."/>
            <person name="Spannagl M."/>
            <person name="Mayer K.F.X."/>
            <person name="Baldrich P."/>
            <person name="Meyers B.C."/>
            <person name="Huo N."/>
            <person name="Gu Y.Q."/>
            <person name="Zhou H."/>
            <person name="Devos K.M."/>
            <person name="Bennetzen J.L."/>
            <person name="Unver T."/>
            <person name="Budak H."/>
            <person name="Gulick P.J."/>
            <person name="Galiba G."/>
            <person name="Kalapos B."/>
            <person name="Nelson D.R."/>
            <person name="Li P."/>
            <person name="You F.M."/>
            <person name="Luo M.C."/>
            <person name="Dvorak J."/>
        </authorList>
    </citation>
    <scope>NUCLEOTIDE SEQUENCE [LARGE SCALE GENOMIC DNA]</scope>
    <source>
        <strain evidence="2">cv. AL8/78</strain>
    </source>
</reference>
<dbReference type="Proteomes" id="UP000015105">
    <property type="component" value="Chromosome 7D"/>
</dbReference>
<accession>A0A453QL07</accession>
<sequence length="45" mass="5049">LLNQAGRYCWILNTPIPFPLPHSDGRRPHHGAKSPTTAKPARMFP</sequence>
<evidence type="ECO:0000313" key="2">
    <source>
        <dbReference type="EnsemblPlants" id="AET7Gv20207800.1"/>
    </source>
</evidence>
<reference evidence="2" key="3">
    <citation type="journal article" date="2017" name="Nature">
        <title>Genome sequence of the progenitor of the wheat D genome Aegilops tauschii.</title>
        <authorList>
            <person name="Luo M.C."/>
            <person name="Gu Y.Q."/>
            <person name="Puiu D."/>
            <person name="Wang H."/>
            <person name="Twardziok S.O."/>
            <person name="Deal K.R."/>
            <person name="Huo N."/>
            <person name="Zhu T."/>
            <person name="Wang L."/>
            <person name="Wang Y."/>
            <person name="McGuire P.E."/>
            <person name="Liu S."/>
            <person name="Long H."/>
            <person name="Ramasamy R.K."/>
            <person name="Rodriguez J.C."/>
            <person name="Van S.L."/>
            <person name="Yuan L."/>
            <person name="Wang Z."/>
            <person name="Xia Z."/>
            <person name="Xiao L."/>
            <person name="Anderson O.D."/>
            <person name="Ouyang S."/>
            <person name="Liang Y."/>
            <person name="Zimin A.V."/>
            <person name="Pertea G."/>
            <person name="Qi P."/>
            <person name="Bennetzen J.L."/>
            <person name="Dai X."/>
            <person name="Dawson M.W."/>
            <person name="Muller H.G."/>
            <person name="Kugler K."/>
            <person name="Rivarola-Duarte L."/>
            <person name="Spannagl M."/>
            <person name="Mayer K.F.X."/>
            <person name="Lu F.H."/>
            <person name="Bevan M.W."/>
            <person name="Leroy P."/>
            <person name="Li P."/>
            <person name="You F.M."/>
            <person name="Sun Q."/>
            <person name="Liu Z."/>
            <person name="Lyons E."/>
            <person name="Wicker T."/>
            <person name="Salzberg S.L."/>
            <person name="Devos K.M."/>
            <person name="Dvorak J."/>
        </authorList>
    </citation>
    <scope>NUCLEOTIDE SEQUENCE [LARGE SCALE GENOMIC DNA]</scope>
    <source>
        <strain evidence="2">cv. AL8/78</strain>
    </source>
</reference>
<dbReference type="AlphaFoldDB" id="A0A453QL07"/>
<dbReference type="EnsemblPlants" id="AET7Gv20207800.1">
    <property type="protein sequence ID" value="AET7Gv20207800.1"/>
    <property type="gene ID" value="AET7Gv20207800"/>
</dbReference>
<organism evidence="2 3">
    <name type="scientific">Aegilops tauschii subsp. strangulata</name>
    <name type="common">Goatgrass</name>
    <dbReference type="NCBI Taxonomy" id="200361"/>
    <lineage>
        <taxon>Eukaryota</taxon>
        <taxon>Viridiplantae</taxon>
        <taxon>Streptophyta</taxon>
        <taxon>Embryophyta</taxon>
        <taxon>Tracheophyta</taxon>
        <taxon>Spermatophyta</taxon>
        <taxon>Magnoliopsida</taxon>
        <taxon>Liliopsida</taxon>
        <taxon>Poales</taxon>
        <taxon>Poaceae</taxon>
        <taxon>BOP clade</taxon>
        <taxon>Pooideae</taxon>
        <taxon>Triticodae</taxon>
        <taxon>Triticeae</taxon>
        <taxon>Triticinae</taxon>
        <taxon>Aegilops</taxon>
    </lineage>
</organism>
<dbReference type="Gramene" id="AET7Gv20207800.1">
    <property type="protein sequence ID" value="AET7Gv20207800.1"/>
    <property type="gene ID" value="AET7Gv20207800"/>
</dbReference>
<evidence type="ECO:0000256" key="1">
    <source>
        <dbReference type="SAM" id="MobiDB-lite"/>
    </source>
</evidence>
<reference evidence="3" key="1">
    <citation type="journal article" date="2014" name="Science">
        <title>Ancient hybridizations among the ancestral genomes of bread wheat.</title>
        <authorList>
            <consortium name="International Wheat Genome Sequencing Consortium,"/>
            <person name="Marcussen T."/>
            <person name="Sandve S.R."/>
            <person name="Heier L."/>
            <person name="Spannagl M."/>
            <person name="Pfeifer M."/>
            <person name="Jakobsen K.S."/>
            <person name="Wulff B.B."/>
            <person name="Steuernagel B."/>
            <person name="Mayer K.F."/>
            <person name="Olsen O.A."/>
        </authorList>
    </citation>
    <scope>NUCLEOTIDE SEQUENCE [LARGE SCALE GENOMIC DNA]</scope>
    <source>
        <strain evidence="3">cv. AL8/78</strain>
    </source>
</reference>
<name>A0A453QL07_AEGTS</name>
<reference evidence="3" key="2">
    <citation type="journal article" date="2017" name="Nat. Plants">
        <title>The Aegilops tauschii genome reveals multiple impacts of transposons.</title>
        <authorList>
            <person name="Zhao G."/>
            <person name="Zou C."/>
            <person name="Li K."/>
            <person name="Wang K."/>
            <person name="Li T."/>
            <person name="Gao L."/>
            <person name="Zhang X."/>
            <person name="Wang H."/>
            <person name="Yang Z."/>
            <person name="Liu X."/>
            <person name="Jiang W."/>
            <person name="Mao L."/>
            <person name="Kong X."/>
            <person name="Jiao Y."/>
            <person name="Jia J."/>
        </authorList>
    </citation>
    <scope>NUCLEOTIDE SEQUENCE [LARGE SCALE GENOMIC DNA]</scope>
    <source>
        <strain evidence="3">cv. AL8/78</strain>
    </source>
</reference>
<proteinExistence type="predicted"/>
<reference evidence="2" key="4">
    <citation type="submission" date="2019-03" db="UniProtKB">
        <authorList>
            <consortium name="EnsemblPlants"/>
        </authorList>
    </citation>
    <scope>IDENTIFICATION</scope>
</reference>
<keyword evidence="3" id="KW-1185">Reference proteome</keyword>
<feature type="region of interest" description="Disordered" evidence="1">
    <location>
        <begin position="21"/>
        <end position="45"/>
    </location>
</feature>
<evidence type="ECO:0000313" key="3">
    <source>
        <dbReference type="Proteomes" id="UP000015105"/>
    </source>
</evidence>
<protein>
    <submittedName>
        <fullName evidence="2">Uncharacterized protein</fullName>
    </submittedName>
</protein>